<dbReference type="InterPro" id="IPR001173">
    <property type="entry name" value="Glyco_trans_2-like"/>
</dbReference>
<dbReference type="PANTHER" id="PTHR43685:SF2">
    <property type="entry name" value="GLYCOSYLTRANSFERASE 2-LIKE DOMAIN-CONTAINING PROTEIN"/>
    <property type="match status" value="1"/>
</dbReference>
<sequence length="234" mass="27660">MNRLSVIIPTYQHAMTLYRCLEALFLQSRLPEEIIVVDDGSTDDTRKVLDPYMDRIHYVFQQNQGAPVARNNGFHLSTGNFVIFCDADAILEPFMLERLEKTLNDHPEVSWVYSSFYWGKKLFRGKVFSVEALKEHNYIHTTSLIRREDFSGFDPSLKRFQDWDLWLTMSEHGKKGIFLNEVLFQILVEKKRSAYSTWLPKLAYNIPWQKLGWEPESIRKHEMAKKIIVHKHHL</sequence>
<dbReference type="AlphaFoldDB" id="A0A0G0MLJ6"/>
<dbReference type="Proteomes" id="UP000033935">
    <property type="component" value="Unassembled WGS sequence"/>
</dbReference>
<dbReference type="InterPro" id="IPR050834">
    <property type="entry name" value="Glycosyltransf_2"/>
</dbReference>
<accession>A0A0G0MLJ6</accession>
<organism evidence="2 3">
    <name type="scientific">Candidatus Uhrbacteria bacterium GW2011_GWF2_39_13</name>
    <dbReference type="NCBI Taxonomy" id="1618995"/>
    <lineage>
        <taxon>Bacteria</taxon>
        <taxon>Candidatus Uhriibacteriota</taxon>
    </lineage>
</organism>
<dbReference type="Pfam" id="PF00535">
    <property type="entry name" value="Glycos_transf_2"/>
    <property type="match status" value="1"/>
</dbReference>
<protein>
    <recommendedName>
        <fullName evidence="1">Glycosyltransferase 2-like domain-containing protein</fullName>
    </recommendedName>
</protein>
<dbReference type="Gene3D" id="3.90.550.10">
    <property type="entry name" value="Spore Coat Polysaccharide Biosynthesis Protein SpsA, Chain A"/>
    <property type="match status" value="1"/>
</dbReference>
<name>A0A0G0MLJ6_9BACT</name>
<comment type="caution">
    <text evidence="2">The sequence shown here is derived from an EMBL/GenBank/DDBJ whole genome shotgun (WGS) entry which is preliminary data.</text>
</comment>
<evidence type="ECO:0000313" key="2">
    <source>
        <dbReference type="EMBL" id="KKR04889.1"/>
    </source>
</evidence>
<gene>
    <name evidence="2" type="ORF">UT30_C0002G0006</name>
</gene>
<dbReference type="CDD" id="cd00761">
    <property type="entry name" value="Glyco_tranf_GTA_type"/>
    <property type="match status" value="1"/>
</dbReference>
<dbReference type="EMBL" id="LBWG01000002">
    <property type="protein sequence ID" value="KKR04889.1"/>
    <property type="molecule type" value="Genomic_DNA"/>
</dbReference>
<dbReference type="PANTHER" id="PTHR43685">
    <property type="entry name" value="GLYCOSYLTRANSFERASE"/>
    <property type="match status" value="1"/>
</dbReference>
<feature type="domain" description="Glycosyltransferase 2-like" evidence="1">
    <location>
        <begin position="5"/>
        <end position="122"/>
    </location>
</feature>
<reference evidence="2 3" key="1">
    <citation type="journal article" date="2015" name="Nature">
        <title>rRNA introns, odd ribosomes, and small enigmatic genomes across a large radiation of phyla.</title>
        <authorList>
            <person name="Brown C.T."/>
            <person name="Hug L.A."/>
            <person name="Thomas B.C."/>
            <person name="Sharon I."/>
            <person name="Castelle C.J."/>
            <person name="Singh A."/>
            <person name="Wilkins M.J."/>
            <person name="Williams K.H."/>
            <person name="Banfield J.F."/>
        </authorList>
    </citation>
    <scope>NUCLEOTIDE SEQUENCE [LARGE SCALE GENOMIC DNA]</scope>
</reference>
<proteinExistence type="predicted"/>
<evidence type="ECO:0000313" key="3">
    <source>
        <dbReference type="Proteomes" id="UP000033935"/>
    </source>
</evidence>
<evidence type="ECO:0000259" key="1">
    <source>
        <dbReference type="Pfam" id="PF00535"/>
    </source>
</evidence>
<dbReference type="SUPFAM" id="SSF53448">
    <property type="entry name" value="Nucleotide-diphospho-sugar transferases"/>
    <property type="match status" value="1"/>
</dbReference>
<dbReference type="InterPro" id="IPR029044">
    <property type="entry name" value="Nucleotide-diphossugar_trans"/>
</dbReference>